<name>A0A146K3A9_9EUKA</name>
<keyword evidence="1" id="KW-0812">Transmembrane</keyword>
<dbReference type="AlphaFoldDB" id="A0A146K3A9"/>
<dbReference type="EMBL" id="GDID01006242">
    <property type="protein sequence ID" value="JAP90364.1"/>
    <property type="molecule type" value="Transcribed_RNA"/>
</dbReference>
<accession>A0A146K3A9</accession>
<organism evidence="2">
    <name type="scientific">Trepomonas sp. PC1</name>
    <dbReference type="NCBI Taxonomy" id="1076344"/>
    <lineage>
        <taxon>Eukaryota</taxon>
        <taxon>Metamonada</taxon>
        <taxon>Diplomonadida</taxon>
        <taxon>Hexamitidae</taxon>
        <taxon>Hexamitinae</taxon>
        <taxon>Trepomonas</taxon>
    </lineage>
</organism>
<evidence type="ECO:0000313" key="2">
    <source>
        <dbReference type="EMBL" id="JAP90364.1"/>
    </source>
</evidence>
<reference evidence="2" key="1">
    <citation type="submission" date="2015-07" db="EMBL/GenBank/DDBJ databases">
        <title>Adaptation to a free-living lifestyle via gene acquisitions in the diplomonad Trepomonas sp. PC1.</title>
        <authorList>
            <person name="Xu F."/>
            <person name="Jerlstrom-Hultqvist J."/>
            <person name="Kolisko M."/>
            <person name="Simpson A.G.B."/>
            <person name="Roger A.J."/>
            <person name="Svard S.G."/>
            <person name="Andersson J.O."/>
        </authorList>
    </citation>
    <scope>NUCLEOTIDE SEQUENCE</scope>
    <source>
        <strain evidence="2">PC1</strain>
    </source>
</reference>
<feature type="non-terminal residue" evidence="2">
    <location>
        <position position="1"/>
    </location>
</feature>
<keyword evidence="1" id="KW-1133">Transmembrane helix</keyword>
<gene>
    <name evidence="2" type="ORF">TPC1_30141</name>
</gene>
<evidence type="ECO:0008006" key="3">
    <source>
        <dbReference type="Google" id="ProtNLM"/>
    </source>
</evidence>
<feature type="transmembrane region" description="Helical" evidence="1">
    <location>
        <begin position="708"/>
        <end position="728"/>
    </location>
</feature>
<protein>
    <recommendedName>
        <fullName evidence="3">Transmembrane protein</fullName>
    </recommendedName>
</protein>
<sequence>QQQDVQITVVDENIIFMKSLYLNQTYIGCVYQVEDYYETWFQRNLLSPNLQSQQKLNIVKNSYSIAILDPTAQYYPMLCESQDNFITQYLPLILDMKQWSDKDFISISTGNLQEIVDDSIFIHRSNLQVQILKRINNFEVRQQISGNEFLQRTKKKVIQCNTSQNAFNFITKDYFADAVYNKSSTPVKYYDENCKVYDGLLCLSNQSQIYVSEDVNKLNRQELYVDDTICAVKQNTTRKFYIWLMSDMIQTLADELQTVGNISEQITVMRDAVNSLLTNSDKFETTIEQYLDKYNLSKDMSIQTDVLTLSNFIQHWNGTQFEDIRNFSEPISSKIYSKNLFIALFAIKNHIAVQLQTQDLMDAYLLDHPSITHIYLGHVAAGINLIQSSKFVDRYMIQFNKSVLQHNKIYRLLKKISQFIDFKQFIISSQSEEQKVLGVFNEQLKVYNQKFSENFNFCSIKDIPHISKQIVLKNKKLLKNSISVDTIATVEMIPTYLDKFSQKWNNINILVDSHGQMLFGSTSPTFEIKMAMEAIRKQLIKIGYFGQQIHYLTSDKIVVETFLNYSFWIDCHEKAERGDFTLIVNNDKLSYRRKTSKNETDSAFLFEKSLIIYFSDEIFDQCTLVVKQMRVFQDIFVIMNSCTIHQNITEETKNIYMGHDQTIIDNFQQQVQQNLSVISQLSFQHNGDFIINIIKQKAEILVKNQIDAASSIALGVFLVSLSLIISYLHKRQRKPTFKLIKPKIKNRNAISVNNIEQNQIERELPQQQLFHEQYTQYNCLLLLDNKVAPVIHISFKQEIYPQQYAIFLNNLRNSDSYLKQFQDQTCALRDDIFIIATRQLNTVPTREVQILNGKTVSESKIVSVNTSFGKTGNETALDIPPQFDDVDLFMGRDLLSPLEYQLLEINESVYKYSTVHEMIEQTLK</sequence>
<keyword evidence="1" id="KW-0472">Membrane</keyword>
<proteinExistence type="predicted"/>
<evidence type="ECO:0000256" key="1">
    <source>
        <dbReference type="SAM" id="Phobius"/>
    </source>
</evidence>